<comment type="similarity">
    <text evidence="13">Belongs to the G-protein coupled receptor 1 family.</text>
</comment>
<feature type="transmembrane region" description="Helical" evidence="14">
    <location>
        <begin position="86"/>
        <end position="106"/>
    </location>
</feature>
<keyword evidence="9" id="KW-1015">Disulfide bond</keyword>
<evidence type="ECO:0000256" key="12">
    <source>
        <dbReference type="ARBA" id="ARBA00023224"/>
    </source>
</evidence>
<evidence type="ECO:0000313" key="17">
    <source>
        <dbReference type="Proteomes" id="UP000886611"/>
    </source>
</evidence>
<gene>
    <name evidence="16" type="primary">Or6n1_8</name>
    <name evidence="16" type="ORF">GTO96_0012699</name>
</gene>
<organism evidence="16 17">
    <name type="scientific">Polypterus senegalus</name>
    <name type="common">Senegal bichir</name>
    <dbReference type="NCBI Taxonomy" id="55291"/>
    <lineage>
        <taxon>Eukaryota</taxon>
        <taxon>Metazoa</taxon>
        <taxon>Chordata</taxon>
        <taxon>Craniata</taxon>
        <taxon>Vertebrata</taxon>
        <taxon>Euteleostomi</taxon>
        <taxon>Actinopterygii</taxon>
        <taxon>Polypteriformes</taxon>
        <taxon>Polypteridae</taxon>
        <taxon>Polypterus</taxon>
    </lineage>
</organism>
<feature type="transmembrane region" description="Helical" evidence="14">
    <location>
        <begin position="133"/>
        <end position="156"/>
    </location>
</feature>
<name>A0A8X8BIW0_POLSE</name>
<comment type="caution">
    <text evidence="16">The sequence shown here is derived from an EMBL/GenBank/DDBJ whole genome shotgun (WGS) entry which is preliminary data.</text>
</comment>
<dbReference type="FunFam" id="1.20.1070.10:FF:000024">
    <property type="entry name" value="Olfactory receptor"/>
    <property type="match status" value="1"/>
</dbReference>
<reference evidence="16 17" key="1">
    <citation type="journal article" date="2021" name="Cell">
        <title>Tracing the genetic footprints of vertebrate landing in non-teleost ray-finned fishes.</title>
        <authorList>
            <person name="Bi X."/>
            <person name="Wang K."/>
            <person name="Yang L."/>
            <person name="Pan H."/>
            <person name="Jiang H."/>
            <person name="Wei Q."/>
            <person name="Fang M."/>
            <person name="Yu H."/>
            <person name="Zhu C."/>
            <person name="Cai Y."/>
            <person name="He Y."/>
            <person name="Gan X."/>
            <person name="Zeng H."/>
            <person name="Yu D."/>
            <person name="Zhu Y."/>
            <person name="Jiang H."/>
            <person name="Qiu Q."/>
            <person name="Yang H."/>
            <person name="Zhang Y.E."/>
            <person name="Wang W."/>
            <person name="Zhu M."/>
            <person name="He S."/>
            <person name="Zhang G."/>
        </authorList>
    </citation>
    <scope>NUCLEOTIDE SEQUENCE [LARGE SCALE GENOMIC DNA]</scope>
    <source>
        <strain evidence="16">Bchr_013</strain>
    </source>
</reference>
<feature type="transmembrane region" description="Helical" evidence="14">
    <location>
        <begin position="168"/>
        <end position="194"/>
    </location>
</feature>
<evidence type="ECO:0000256" key="3">
    <source>
        <dbReference type="ARBA" id="ARBA00022606"/>
    </source>
</evidence>
<keyword evidence="8 14" id="KW-0472">Membrane</keyword>
<feature type="transmembrane region" description="Helical" evidence="14">
    <location>
        <begin position="380"/>
        <end position="400"/>
    </location>
</feature>
<dbReference type="InterPro" id="IPR000276">
    <property type="entry name" value="GPCR_Rhodpsn"/>
</dbReference>
<evidence type="ECO:0000256" key="5">
    <source>
        <dbReference type="ARBA" id="ARBA00022725"/>
    </source>
</evidence>
<dbReference type="PANTHER" id="PTHR24242">
    <property type="entry name" value="G-PROTEIN COUPLED RECEPTOR"/>
    <property type="match status" value="1"/>
</dbReference>
<dbReference type="Proteomes" id="UP000886611">
    <property type="component" value="Unassembled WGS sequence"/>
</dbReference>
<dbReference type="PANTHER" id="PTHR24242:SF359">
    <property type="entry name" value="ODORANT RECEPTOR-RELATED"/>
    <property type="match status" value="1"/>
</dbReference>
<dbReference type="CDD" id="cd13954">
    <property type="entry name" value="7tmA_OR"/>
    <property type="match status" value="1"/>
</dbReference>
<dbReference type="PROSITE" id="PS50262">
    <property type="entry name" value="G_PROTEIN_RECEP_F1_2"/>
    <property type="match status" value="1"/>
</dbReference>
<keyword evidence="4 13" id="KW-0812">Transmembrane</keyword>
<feature type="non-terminal residue" evidence="16">
    <location>
        <position position="421"/>
    </location>
</feature>
<evidence type="ECO:0000256" key="13">
    <source>
        <dbReference type="RuleBase" id="RU000688"/>
    </source>
</evidence>
<dbReference type="InterPro" id="IPR000725">
    <property type="entry name" value="Olfact_rcpt"/>
</dbReference>
<dbReference type="AlphaFoldDB" id="A0A8X8BIW0"/>
<feature type="domain" description="G-protein coupled receptors family 1 profile" evidence="15">
    <location>
        <begin position="148"/>
        <end position="398"/>
    </location>
</feature>
<dbReference type="GO" id="GO:0004930">
    <property type="term" value="F:G protein-coupled receptor activity"/>
    <property type="evidence" value="ECO:0007669"/>
    <property type="project" value="UniProtKB-KW"/>
</dbReference>
<dbReference type="GO" id="GO:0004984">
    <property type="term" value="F:olfactory receptor activity"/>
    <property type="evidence" value="ECO:0007669"/>
    <property type="project" value="InterPro"/>
</dbReference>
<feature type="transmembrane region" description="Helical" evidence="14">
    <location>
        <begin position="248"/>
        <end position="271"/>
    </location>
</feature>
<dbReference type="GO" id="GO:0005886">
    <property type="term" value="C:plasma membrane"/>
    <property type="evidence" value="ECO:0007669"/>
    <property type="project" value="UniProtKB-SubCell"/>
</dbReference>
<evidence type="ECO:0000256" key="1">
    <source>
        <dbReference type="ARBA" id="ARBA00004651"/>
    </source>
</evidence>
<keyword evidence="5" id="KW-0552">Olfaction</keyword>
<keyword evidence="17" id="KW-1185">Reference proteome</keyword>
<accession>A0A8X8BIW0</accession>
<dbReference type="Pfam" id="PF13853">
    <property type="entry name" value="7tm_4"/>
    <property type="match status" value="1"/>
</dbReference>
<comment type="subcellular location">
    <subcellularLocation>
        <location evidence="1">Cell membrane</location>
        <topology evidence="1">Multi-pass membrane protein</topology>
    </subcellularLocation>
</comment>
<dbReference type="PRINTS" id="PR00237">
    <property type="entry name" value="GPCRRHODOPSN"/>
</dbReference>
<dbReference type="EMBL" id="JAATIS010008602">
    <property type="protein sequence ID" value="KAG2456986.1"/>
    <property type="molecule type" value="Genomic_DNA"/>
</dbReference>
<evidence type="ECO:0000256" key="2">
    <source>
        <dbReference type="ARBA" id="ARBA00022475"/>
    </source>
</evidence>
<proteinExistence type="inferred from homology"/>
<dbReference type="Gene3D" id="1.20.1070.10">
    <property type="entry name" value="Rhodopsin 7-helix transmembrane proteins"/>
    <property type="match status" value="1"/>
</dbReference>
<keyword evidence="6 14" id="KW-1133">Transmembrane helix</keyword>
<protein>
    <submittedName>
        <fullName evidence="16">OR6N1 protein</fullName>
    </submittedName>
</protein>
<evidence type="ECO:0000256" key="9">
    <source>
        <dbReference type="ARBA" id="ARBA00023157"/>
    </source>
</evidence>
<keyword evidence="2" id="KW-1003">Cell membrane</keyword>
<evidence type="ECO:0000256" key="7">
    <source>
        <dbReference type="ARBA" id="ARBA00023040"/>
    </source>
</evidence>
<feature type="transmembrane region" description="Helical" evidence="14">
    <location>
        <begin position="344"/>
        <end position="368"/>
    </location>
</feature>
<feature type="transmembrane region" description="Helical" evidence="14">
    <location>
        <begin position="200"/>
        <end position="227"/>
    </location>
</feature>
<evidence type="ECO:0000256" key="14">
    <source>
        <dbReference type="SAM" id="Phobius"/>
    </source>
</evidence>
<dbReference type="PRINTS" id="PR00245">
    <property type="entry name" value="OLFACTORYR"/>
</dbReference>
<feature type="non-terminal residue" evidence="16">
    <location>
        <position position="1"/>
    </location>
</feature>
<evidence type="ECO:0000256" key="4">
    <source>
        <dbReference type="ARBA" id="ARBA00022692"/>
    </source>
</evidence>
<keyword evidence="10 13" id="KW-0675">Receptor</keyword>
<evidence type="ECO:0000256" key="6">
    <source>
        <dbReference type="ARBA" id="ARBA00022989"/>
    </source>
</evidence>
<keyword evidence="3" id="KW-0716">Sensory transduction</keyword>
<sequence length="421" mass="47015">MAGSVMGCTLDPLEVVAKERIKTKLCAIMNNAAHLLSDTLTLKTFNQQIIQQKCVKKLEWESIIPTTIHLYSSSQGLGLQSQKFSFYLNFSSSLVILVYSCLLAVMSSTNLSSVTEFILVGFPGLENQESKTILSGVFLTIYLLILLGNLLIILIFAMDKSLQMPMYILISSLAFLDLIVATVTIPKMVAIFMIDNRSISFAACFAQLLFHHGLVTAESFLLGLMAYDRYVAICHPLHYCNIMTNLGACKLIVCCWIGGFLGPTIPLILALRLPFCGPNKVIHCFCDHISVIRLACSETLVNNYVALSISLCSLFFPLLYILYSYVRIVRSVLKIASSEECVKTFSTCITHIVVISIFFLTAASIYISYRIPGTSADLRIMAALIQNMFPPLINPMIYCLRTKEIRESILRILRRNQIFIT</sequence>
<dbReference type="InterPro" id="IPR050939">
    <property type="entry name" value="Olfactory_GPCR1"/>
</dbReference>
<dbReference type="SUPFAM" id="SSF81321">
    <property type="entry name" value="Family A G protein-coupled receptor-like"/>
    <property type="match status" value="1"/>
</dbReference>
<evidence type="ECO:0000313" key="16">
    <source>
        <dbReference type="EMBL" id="KAG2456986.1"/>
    </source>
</evidence>
<feature type="transmembrane region" description="Helical" evidence="14">
    <location>
        <begin position="304"/>
        <end position="323"/>
    </location>
</feature>
<evidence type="ECO:0000256" key="10">
    <source>
        <dbReference type="ARBA" id="ARBA00023170"/>
    </source>
</evidence>
<keyword evidence="12 13" id="KW-0807">Transducer</keyword>
<keyword evidence="7 13" id="KW-0297">G-protein coupled receptor</keyword>
<evidence type="ECO:0000259" key="15">
    <source>
        <dbReference type="PROSITE" id="PS50262"/>
    </source>
</evidence>
<evidence type="ECO:0000256" key="11">
    <source>
        <dbReference type="ARBA" id="ARBA00023180"/>
    </source>
</evidence>
<evidence type="ECO:0000256" key="8">
    <source>
        <dbReference type="ARBA" id="ARBA00023136"/>
    </source>
</evidence>
<dbReference type="InterPro" id="IPR017452">
    <property type="entry name" value="GPCR_Rhodpsn_7TM"/>
</dbReference>
<dbReference type="SMART" id="SM01381">
    <property type="entry name" value="7TM_GPCR_Srsx"/>
    <property type="match status" value="1"/>
</dbReference>
<dbReference type="PROSITE" id="PS00237">
    <property type="entry name" value="G_PROTEIN_RECEP_F1_1"/>
    <property type="match status" value="1"/>
</dbReference>
<keyword evidence="11" id="KW-0325">Glycoprotein</keyword>